<feature type="transmembrane region" description="Helical" evidence="2">
    <location>
        <begin position="67"/>
        <end position="88"/>
    </location>
</feature>
<dbReference type="AlphaFoldDB" id="A0A9J6DA01"/>
<dbReference type="EMBL" id="JABSTU010000010">
    <property type="protein sequence ID" value="KAH8018794.1"/>
    <property type="molecule type" value="Genomic_DNA"/>
</dbReference>
<evidence type="ECO:0000256" key="2">
    <source>
        <dbReference type="SAM" id="Phobius"/>
    </source>
</evidence>
<keyword evidence="2" id="KW-0812">Transmembrane</keyword>
<keyword evidence="4" id="KW-1185">Reference proteome</keyword>
<accession>A0A9J6DA01</accession>
<reference evidence="3" key="2">
    <citation type="submission" date="2021-09" db="EMBL/GenBank/DDBJ databases">
        <authorList>
            <person name="Jia N."/>
            <person name="Wang J."/>
            <person name="Shi W."/>
            <person name="Du L."/>
            <person name="Sun Y."/>
            <person name="Zhan W."/>
            <person name="Jiang J."/>
            <person name="Wang Q."/>
            <person name="Zhang B."/>
            <person name="Ji P."/>
            <person name="Sakyi L.B."/>
            <person name="Cui X."/>
            <person name="Yuan T."/>
            <person name="Jiang B."/>
            <person name="Yang W."/>
            <person name="Lam T.T.-Y."/>
            <person name="Chang Q."/>
            <person name="Ding S."/>
            <person name="Wang X."/>
            <person name="Zhu J."/>
            <person name="Ruan X."/>
            <person name="Zhao L."/>
            <person name="Wei J."/>
            <person name="Que T."/>
            <person name="Du C."/>
            <person name="Cheng J."/>
            <person name="Dai P."/>
            <person name="Han X."/>
            <person name="Huang E."/>
            <person name="Gao Y."/>
            <person name="Liu J."/>
            <person name="Shao H."/>
            <person name="Ye R."/>
            <person name="Li L."/>
            <person name="Wei W."/>
            <person name="Wang X."/>
            <person name="Wang C."/>
            <person name="Huo Q."/>
            <person name="Li W."/>
            <person name="Guo W."/>
            <person name="Chen H."/>
            <person name="Chen S."/>
            <person name="Zhou L."/>
            <person name="Zhou L."/>
            <person name="Ni X."/>
            <person name="Tian J."/>
            <person name="Zhou Y."/>
            <person name="Sheng Y."/>
            <person name="Liu T."/>
            <person name="Pan Y."/>
            <person name="Xia L."/>
            <person name="Li J."/>
            <person name="Zhao F."/>
            <person name="Cao W."/>
        </authorList>
    </citation>
    <scope>NUCLEOTIDE SEQUENCE</scope>
    <source>
        <strain evidence="3">Rmic-2018</strain>
        <tissue evidence="3">Larvae</tissue>
    </source>
</reference>
<evidence type="ECO:0000256" key="1">
    <source>
        <dbReference type="SAM" id="MobiDB-lite"/>
    </source>
</evidence>
<gene>
    <name evidence="3" type="ORF">HPB51_012184</name>
</gene>
<organism evidence="3 4">
    <name type="scientific">Rhipicephalus microplus</name>
    <name type="common">Cattle tick</name>
    <name type="synonym">Boophilus microplus</name>
    <dbReference type="NCBI Taxonomy" id="6941"/>
    <lineage>
        <taxon>Eukaryota</taxon>
        <taxon>Metazoa</taxon>
        <taxon>Ecdysozoa</taxon>
        <taxon>Arthropoda</taxon>
        <taxon>Chelicerata</taxon>
        <taxon>Arachnida</taxon>
        <taxon>Acari</taxon>
        <taxon>Parasitiformes</taxon>
        <taxon>Ixodida</taxon>
        <taxon>Ixodoidea</taxon>
        <taxon>Ixodidae</taxon>
        <taxon>Rhipicephalinae</taxon>
        <taxon>Rhipicephalus</taxon>
        <taxon>Boophilus</taxon>
    </lineage>
</organism>
<keyword evidence="2" id="KW-1133">Transmembrane helix</keyword>
<protein>
    <submittedName>
        <fullName evidence="3">Uncharacterized protein</fullName>
    </submittedName>
</protein>
<sequence length="184" mass="19971">MGTTTGSSLEPSLVLDYEPRASEELERAGFWPRSRASPAPVPWSVPLTEVSHHPTQRAGIHSSNKYLSFWLLGSLSITLLLLLVLLGYCSRRVAHRRATREQAHVLPGASVAPRAGRYLRPPVGDPHSREILLCAACRSAQEEMFRLAKAAPVPGSAARWSPPPPYSPRAVTPSNTSPGAQSHL</sequence>
<feature type="compositionally biased region" description="Polar residues" evidence="1">
    <location>
        <begin position="172"/>
        <end position="184"/>
    </location>
</feature>
<dbReference type="VEuPathDB" id="VectorBase:LOC119175830"/>
<dbReference type="Proteomes" id="UP000821866">
    <property type="component" value="Chromosome 8"/>
</dbReference>
<evidence type="ECO:0000313" key="4">
    <source>
        <dbReference type="Proteomes" id="UP000821866"/>
    </source>
</evidence>
<feature type="region of interest" description="Disordered" evidence="1">
    <location>
        <begin position="154"/>
        <end position="184"/>
    </location>
</feature>
<reference evidence="3" key="1">
    <citation type="journal article" date="2020" name="Cell">
        <title>Large-Scale Comparative Analyses of Tick Genomes Elucidate Their Genetic Diversity and Vector Capacities.</title>
        <authorList>
            <consortium name="Tick Genome and Microbiome Consortium (TIGMIC)"/>
            <person name="Jia N."/>
            <person name="Wang J."/>
            <person name="Shi W."/>
            <person name="Du L."/>
            <person name="Sun Y."/>
            <person name="Zhan W."/>
            <person name="Jiang J.F."/>
            <person name="Wang Q."/>
            <person name="Zhang B."/>
            <person name="Ji P."/>
            <person name="Bell-Sakyi L."/>
            <person name="Cui X.M."/>
            <person name="Yuan T.T."/>
            <person name="Jiang B.G."/>
            <person name="Yang W.F."/>
            <person name="Lam T.T."/>
            <person name="Chang Q.C."/>
            <person name="Ding S.J."/>
            <person name="Wang X.J."/>
            <person name="Zhu J.G."/>
            <person name="Ruan X.D."/>
            <person name="Zhao L."/>
            <person name="Wei J.T."/>
            <person name="Ye R.Z."/>
            <person name="Que T.C."/>
            <person name="Du C.H."/>
            <person name="Zhou Y.H."/>
            <person name="Cheng J.X."/>
            <person name="Dai P.F."/>
            <person name="Guo W.B."/>
            <person name="Han X.H."/>
            <person name="Huang E.J."/>
            <person name="Li L.F."/>
            <person name="Wei W."/>
            <person name="Gao Y.C."/>
            <person name="Liu J.Z."/>
            <person name="Shao H.Z."/>
            <person name="Wang X."/>
            <person name="Wang C.C."/>
            <person name="Yang T.C."/>
            <person name="Huo Q.B."/>
            <person name="Li W."/>
            <person name="Chen H.Y."/>
            <person name="Chen S.E."/>
            <person name="Zhou L.G."/>
            <person name="Ni X.B."/>
            <person name="Tian J.H."/>
            <person name="Sheng Y."/>
            <person name="Liu T."/>
            <person name="Pan Y.S."/>
            <person name="Xia L.Y."/>
            <person name="Li J."/>
            <person name="Zhao F."/>
            <person name="Cao W.C."/>
        </authorList>
    </citation>
    <scope>NUCLEOTIDE SEQUENCE</scope>
    <source>
        <strain evidence="3">Rmic-2018</strain>
    </source>
</reference>
<comment type="caution">
    <text evidence="3">The sequence shown here is derived from an EMBL/GenBank/DDBJ whole genome shotgun (WGS) entry which is preliminary data.</text>
</comment>
<proteinExistence type="predicted"/>
<keyword evidence="2" id="KW-0472">Membrane</keyword>
<name>A0A9J6DA01_RHIMP</name>
<evidence type="ECO:0000313" key="3">
    <source>
        <dbReference type="EMBL" id="KAH8018794.1"/>
    </source>
</evidence>